<dbReference type="Gene3D" id="1.20.5.1160">
    <property type="entry name" value="Vasodilator-stimulated phosphoprotein"/>
    <property type="match status" value="1"/>
</dbReference>
<dbReference type="FunFam" id="1.20.5.170:FF:000058">
    <property type="entry name" value="Intermediate filament protein B"/>
    <property type="match status" value="1"/>
</dbReference>
<dbReference type="GO" id="GO:0007097">
    <property type="term" value="P:nuclear migration"/>
    <property type="evidence" value="ECO:0007669"/>
    <property type="project" value="TreeGrafter"/>
</dbReference>
<keyword evidence="2 6" id="KW-0175">Coiled coil</keyword>
<feature type="region of interest" description="Disordered" evidence="7">
    <location>
        <begin position="558"/>
        <end position="594"/>
    </location>
</feature>
<evidence type="ECO:0000313" key="11">
    <source>
        <dbReference type="Proteomes" id="UP000823561"/>
    </source>
</evidence>
<evidence type="ECO:0008006" key="12">
    <source>
        <dbReference type="Google" id="ProtNLM"/>
    </source>
</evidence>
<dbReference type="Pfam" id="PF00932">
    <property type="entry name" value="LTD"/>
    <property type="match status" value="1"/>
</dbReference>
<reference evidence="10" key="1">
    <citation type="submission" date="2020-10" db="EMBL/GenBank/DDBJ databases">
        <title>Chromosome-scale genome assembly of the Allis shad, Alosa alosa.</title>
        <authorList>
            <person name="Margot Z."/>
            <person name="Christophe K."/>
            <person name="Cabau C."/>
            <person name="Louis A."/>
            <person name="Berthelot C."/>
            <person name="Parey E."/>
            <person name="Roest Crollius H."/>
            <person name="Montfort J."/>
            <person name="Robinson-Rechavi M."/>
            <person name="Bucao C."/>
            <person name="Bouchez O."/>
            <person name="Gislard M."/>
            <person name="Lluch J."/>
            <person name="Milhes M."/>
            <person name="Lampietro C."/>
            <person name="Lopez Roques C."/>
            <person name="Donnadieu C."/>
            <person name="Braasch I."/>
            <person name="Desvignes T."/>
            <person name="Postlethwait J."/>
            <person name="Bobe J."/>
            <person name="Guiguen Y."/>
        </authorList>
    </citation>
    <scope>NUCLEOTIDE SEQUENCE</scope>
    <source>
        <strain evidence="10">M-15738</strain>
        <tissue evidence="10">Blood</tissue>
    </source>
</reference>
<keyword evidence="1 5" id="KW-0403">Intermediate filament</keyword>
<feature type="compositionally biased region" description="Low complexity" evidence="7">
    <location>
        <begin position="1"/>
        <end position="16"/>
    </location>
</feature>
<dbReference type="GO" id="GO:0051664">
    <property type="term" value="P:nuclear pore localization"/>
    <property type="evidence" value="ECO:0007669"/>
    <property type="project" value="TreeGrafter"/>
</dbReference>
<feature type="compositionally biased region" description="Polar residues" evidence="7">
    <location>
        <begin position="432"/>
        <end position="446"/>
    </location>
</feature>
<dbReference type="GO" id="GO:0005652">
    <property type="term" value="C:nuclear lamina"/>
    <property type="evidence" value="ECO:0007669"/>
    <property type="project" value="UniProtKB-SubCell"/>
</dbReference>
<dbReference type="SMART" id="SM01391">
    <property type="entry name" value="Filament"/>
    <property type="match status" value="1"/>
</dbReference>
<dbReference type="GO" id="GO:0006998">
    <property type="term" value="P:nuclear envelope organization"/>
    <property type="evidence" value="ECO:0007669"/>
    <property type="project" value="TreeGrafter"/>
</dbReference>
<evidence type="ECO:0000256" key="5">
    <source>
        <dbReference type="RuleBase" id="RU000685"/>
    </source>
</evidence>
<feature type="region of interest" description="Disordered" evidence="7">
    <location>
        <begin position="396"/>
        <end position="449"/>
    </location>
</feature>
<evidence type="ECO:0000256" key="1">
    <source>
        <dbReference type="ARBA" id="ARBA00022754"/>
    </source>
</evidence>
<dbReference type="SUPFAM" id="SSF74853">
    <property type="entry name" value="Lamin A/C globular tail domain"/>
    <property type="match status" value="1"/>
</dbReference>
<evidence type="ECO:0000256" key="7">
    <source>
        <dbReference type="SAM" id="MobiDB-lite"/>
    </source>
</evidence>
<feature type="compositionally biased region" description="Acidic residues" evidence="7">
    <location>
        <begin position="560"/>
        <end position="570"/>
    </location>
</feature>
<evidence type="ECO:0000256" key="6">
    <source>
        <dbReference type="SAM" id="Coils"/>
    </source>
</evidence>
<dbReference type="PROSITE" id="PS00226">
    <property type="entry name" value="IF_ROD_1"/>
    <property type="match status" value="1"/>
</dbReference>
<keyword evidence="11" id="KW-1185">Reference proteome</keyword>
<feature type="region of interest" description="Disordered" evidence="7">
    <location>
        <begin position="1"/>
        <end position="37"/>
    </location>
</feature>
<dbReference type="Proteomes" id="UP000823561">
    <property type="component" value="Chromosome 14"/>
</dbReference>
<keyword evidence="3" id="KW-0636">Prenylation</keyword>
<dbReference type="GO" id="GO:0090435">
    <property type="term" value="P:protein localization to nuclear envelope"/>
    <property type="evidence" value="ECO:0007669"/>
    <property type="project" value="TreeGrafter"/>
</dbReference>
<dbReference type="GO" id="GO:0031507">
    <property type="term" value="P:heterochromatin formation"/>
    <property type="evidence" value="ECO:0007669"/>
    <property type="project" value="TreeGrafter"/>
</dbReference>
<feature type="compositionally biased region" description="Basic residues" evidence="7">
    <location>
        <begin position="579"/>
        <end position="588"/>
    </location>
</feature>
<dbReference type="GO" id="GO:0005882">
    <property type="term" value="C:intermediate filament"/>
    <property type="evidence" value="ECO:0007669"/>
    <property type="project" value="UniProtKB-KW"/>
</dbReference>
<evidence type="ECO:0000313" key="10">
    <source>
        <dbReference type="EMBL" id="KAG5270362.1"/>
    </source>
</evidence>
<evidence type="ECO:0000256" key="4">
    <source>
        <dbReference type="ARBA" id="ARBA00024186"/>
    </source>
</evidence>
<feature type="domain" description="LTD" evidence="8">
    <location>
        <begin position="436"/>
        <end position="557"/>
    </location>
</feature>
<dbReference type="PANTHER" id="PTHR45721:SF16">
    <property type="entry name" value="LAMIN-L(III)"/>
    <property type="match status" value="1"/>
</dbReference>
<evidence type="ECO:0000256" key="3">
    <source>
        <dbReference type="ARBA" id="ARBA00023289"/>
    </source>
</evidence>
<dbReference type="SUPFAM" id="SSF64593">
    <property type="entry name" value="Intermediate filament protein, coiled coil region"/>
    <property type="match status" value="2"/>
</dbReference>
<dbReference type="Pfam" id="PF00038">
    <property type="entry name" value="Filament"/>
    <property type="match status" value="1"/>
</dbReference>
<evidence type="ECO:0000259" key="9">
    <source>
        <dbReference type="PROSITE" id="PS51842"/>
    </source>
</evidence>
<dbReference type="InterPro" id="IPR018039">
    <property type="entry name" value="IF_conserved"/>
</dbReference>
<dbReference type="AlphaFoldDB" id="A0AAV6G8C7"/>
<keyword evidence="3" id="KW-0449">Lipoprotein</keyword>
<dbReference type="Gene3D" id="1.20.5.170">
    <property type="match status" value="1"/>
</dbReference>
<proteinExistence type="inferred from homology"/>
<dbReference type="PANTHER" id="PTHR45721">
    <property type="entry name" value="LAMIN DM0-RELATED"/>
    <property type="match status" value="1"/>
</dbReference>
<organism evidence="10 11">
    <name type="scientific">Alosa alosa</name>
    <name type="common">allis shad</name>
    <dbReference type="NCBI Taxonomy" id="278164"/>
    <lineage>
        <taxon>Eukaryota</taxon>
        <taxon>Metazoa</taxon>
        <taxon>Chordata</taxon>
        <taxon>Craniata</taxon>
        <taxon>Vertebrata</taxon>
        <taxon>Euteleostomi</taxon>
        <taxon>Actinopterygii</taxon>
        <taxon>Neopterygii</taxon>
        <taxon>Teleostei</taxon>
        <taxon>Clupei</taxon>
        <taxon>Clupeiformes</taxon>
        <taxon>Clupeoidei</taxon>
        <taxon>Clupeidae</taxon>
        <taxon>Alosa</taxon>
    </lineage>
</organism>
<protein>
    <recommendedName>
        <fullName evidence="12">Lamin-L(III)-like</fullName>
    </recommendedName>
</protein>
<feature type="domain" description="IF rod" evidence="9">
    <location>
        <begin position="42"/>
        <end position="398"/>
    </location>
</feature>
<dbReference type="GO" id="GO:0005200">
    <property type="term" value="F:structural constituent of cytoskeleton"/>
    <property type="evidence" value="ECO:0007669"/>
    <property type="project" value="TreeGrafter"/>
</dbReference>
<dbReference type="InterPro" id="IPR036415">
    <property type="entry name" value="Lamin_tail_dom_sf"/>
</dbReference>
<comment type="caution">
    <text evidence="10">The sequence shown here is derived from an EMBL/GenBank/DDBJ whole genome shotgun (WGS) entry which is preliminary data.</text>
</comment>
<evidence type="ECO:0000259" key="8">
    <source>
        <dbReference type="PROSITE" id="PS51841"/>
    </source>
</evidence>
<comment type="subcellular location">
    <subcellularLocation>
        <location evidence="4">Nucleus lamina</location>
    </subcellularLocation>
</comment>
<dbReference type="PROSITE" id="PS51841">
    <property type="entry name" value="LTD"/>
    <property type="match status" value="1"/>
</dbReference>
<name>A0AAV6G8C7_9TELE</name>
<dbReference type="InterPro" id="IPR039008">
    <property type="entry name" value="IF_rod_dom"/>
</dbReference>
<feature type="coiled-coil region" evidence="6">
    <location>
        <begin position="245"/>
        <end position="380"/>
    </location>
</feature>
<dbReference type="InterPro" id="IPR001322">
    <property type="entry name" value="Lamin_tail_dom"/>
</dbReference>
<dbReference type="Gene3D" id="2.60.40.1260">
    <property type="entry name" value="Lamin Tail domain"/>
    <property type="match status" value="1"/>
</dbReference>
<dbReference type="PROSITE" id="PS51842">
    <property type="entry name" value="IF_ROD_2"/>
    <property type="match status" value="1"/>
</dbReference>
<accession>A0AAV6G8C7</accession>
<comment type="similarity">
    <text evidence="5">Belongs to the intermediate filament family.</text>
</comment>
<feature type="coiled-coil region" evidence="6">
    <location>
        <begin position="46"/>
        <end position="221"/>
    </location>
</feature>
<sequence length="594" mass="68000">MASAISTPVTSSSRSGRSTRRTSAPGVSPSGTSPTRITRIQEKEDLRHLNDRLAAYIERVRQLENEKSSMQFLLEEKSESSSREVGNIRRLYENELADARKTLDNTANERARLQIELSQLAEDHRKLQARNTKKEAELSRAAGHWKNLEAALNSKEAEYANLLAENRNLESAVTDLKNQVSNLETALQNAQAQLNEEMLQRVDAQNKVQTLKEQIDFQKHMSEQEVREMRTRHESRLVEVDTGRQQEFENKMAEAMQELRKEHETQIQQYREELERTFIAKLENAQQAATKNSDVASSVREELATTRTRLESQSSELSHLQRQNMSLEARVRELEQTLDRERDLAHQRMNRKEQEMAAMREQMQAQLEEYQNLLDVKLSLDMEINTYRKMLEGEEQRLKLSPSPAGHGPVPRRHAHGVRRLKGAKRKRESGHSPSYKITQQSSARGSVSIDDIDKEGQYIRLKNNSDLDQPVGGWTVLKSHTVAPDISFQIPSPYILKGGHSLTVWAEEAVDQAPSGDLVLMGHRSWGPVDDVRVLLLTTQNEETAERRLVCVRQRPDGADSDEEFDEEPISGSDLHLRRQPKRKKKEKCCLVL</sequence>
<feature type="compositionally biased region" description="Basic residues" evidence="7">
    <location>
        <begin position="410"/>
        <end position="429"/>
    </location>
</feature>
<gene>
    <name evidence="10" type="ORF">AALO_G00191790</name>
</gene>
<evidence type="ECO:0000256" key="2">
    <source>
        <dbReference type="ARBA" id="ARBA00023054"/>
    </source>
</evidence>
<dbReference type="EMBL" id="JADWDJ010000014">
    <property type="protein sequence ID" value="KAG5270362.1"/>
    <property type="molecule type" value="Genomic_DNA"/>
</dbReference>